<dbReference type="InterPro" id="IPR038766">
    <property type="entry name" value="Membrane_comp_ABC_pdt"/>
</dbReference>
<dbReference type="InterPro" id="IPR003838">
    <property type="entry name" value="ABC3_permease_C"/>
</dbReference>
<dbReference type="PANTHER" id="PTHR30287">
    <property type="entry name" value="MEMBRANE COMPONENT OF PREDICTED ABC SUPERFAMILY METABOLITE UPTAKE TRANSPORTER"/>
    <property type="match status" value="1"/>
</dbReference>
<gene>
    <name evidence="9" type="ORF">ABDJ85_07950</name>
</gene>
<keyword evidence="5 7" id="KW-0472">Membrane</keyword>
<keyword evidence="2" id="KW-1003">Cell membrane</keyword>
<feature type="transmembrane region" description="Helical" evidence="7">
    <location>
        <begin position="365"/>
        <end position="389"/>
    </location>
</feature>
<proteinExistence type="predicted"/>
<feature type="transmembrane region" description="Helical" evidence="7">
    <location>
        <begin position="409"/>
        <end position="429"/>
    </location>
</feature>
<evidence type="ECO:0000256" key="7">
    <source>
        <dbReference type="SAM" id="Phobius"/>
    </source>
</evidence>
<feature type="transmembrane region" description="Helical" evidence="7">
    <location>
        <begin position="491"/>
        <end position="512"/>
    </location>
</feature>
<feature type="transmembrane region" description="Helical" evidence="7">
    <location>
        <begin position="782"/>
        <end position="805"/>
    </location>
</feature>
<evidence type="ECO:0000256" key="3">
    <source>
        <dbReference type="ARBA" id="ARBA00022692"/>
    </source>
</evidence>
<dbReference type="RefSeq" id="WP_347704222.1">
    <property type="nucleotide sequence ID" value="NZ_JBDPZD010000002.1"/>
</dbReference>
<feature type="domain" description="ABC3 transporter permease C-terminal" evidence="8">
    <location>
        <begin position="279"/>
        <end position="391"/>
    </location>
</feature>
<keyword evidence="4 7" id="KW-1133">Transmembrane helix</keyword>
<dbReference type="Proteomes" id="UP001495147">
    <property type="component" value="Unassembled WGS sequence"/>
</dbReference>
<protein>
    <submittedName>
        <fullName evidence="9">FtsX-like permease family protein</fullName>
    </submittedName>
</protein>
<name>A0ABV0G0Z3_9BURK</name>
<evidence type="ECO:0000313" key="10">
    <source>
        <dbReference type="Proteomes" id="UP001495147"/>
    </source>
</evidence>
<dbReference type="Pfam" id="PF02687">
    <property type="entry name" value="FtsX"/>
    <property type="match status" value="2"/>
</dbReference>
<feature type="transmembrane region" description="Helical" evidence="7">
    <location>
        <begin position="730"/>
        <end position="751"/>
    </location>
</feature>
<feature type="transmembrane region" description="Helical" evidence="7">
    <location>
        <begin position="435"/>
        <end position="458"/>
    </location>
</feature>
<dbReference type="EMBL" id="JBDPZD010000002">
    <property type="protein sequence ID" value="MEO3691398.1"/>
    <property type="molecule type" value="Genomic_DNA"/>
</dbReference>
<keyword evidence="3 7" id="KW-0812">Transmembrane</keyword>
<feature type="transmembrane region" description="Helical" evidence="7">
    <location>
        <begin position="817"/>
        <end position="839"/>
    </location>
</feature>
<evidence type="ECO:0000256" key="1">
    <source>
        <dbReference type="ARBA" id="ARBA00004651"/>
    </source>
</evidence>
<sequence>MSEQATGAAALPTTFKAPSVWRLALRQLWRDWRAGELRLLGLAVLLAVAAATAVGFLSDRLDRGLKRDAAQLLGGDVVVASDQPTPAPLEALAAQHGLRLSRTVTFPSMARLPDDLGGDTRLVSVKAVDDNYPLRGQVKLSEPPAPKSRQPQPGEVWVDPALMQGLGLKLGDTLWLGDSEFAVAGVIDVEPDRGAGFMNFAPRVMLNSADLAATGLIQPASRVTYRMAGMGPQAKDFAKAARAAIEQQAVRGVRLESLEANRSEMQQTLDRAGKFLRLVAMLSALLAAVAVALAARDFAARHLDDCAMLRVLGQPQRRIAAVYALEFMLAGLLAAMAGVLVGLIAQQGFVALLSGLVSADLPAPGALPAVLGLGLGLALLVGFGLPPVLQLAAVPAIRVIRRDFGAPRASGLIVGGLGVAGLAGVLALIADDWMLGGITLAGFGIAAGCFALLARLCVALLRRSLPRGGSAAAWPRWLLLATRQVSARPGLAVVEVTSLSLGLLALALLVLLRTDLIDAWRSATPAQAPNRFVINIQPDQAAAFRGALSQAGVKDFDWYPMFRGRLSAINGEPIKLDAYTDPQARRLAEREFNLSHSAQLPSHNQVTGGQWVDDEAGGLSVEAGLAKTLGLKLGDSLRFDVAGQALEARVSSLRKVEWSSMRVNFFVLFPNAELANIPSTHIAAYRVPGDAAATRELDRRLAREFPNITAIDVTAQLDQVQGVINQVIQAVQALFLFTLATGLIVLLAALASTREARAREFALMRALGAQARLLRQVQRAELLGVGLLAGVLAGGSATVIGALLARRVFDFAWQPSPLPFGLTAGAGAALTLLAGWWLLRGVLQRPVVASLRAATTE</sequence>
<feature type="transmembrane region" description="Helical" evidence="7">
    <location>
        <begin position="275"/>
        <end position="299"/>
    </location>
</feature>
<evidence type="ECO:0000256" key="4">
    <source>
        <dbReference type="ARBA" id="ARBA00022989"/>
    </source>
</evidence>
<evidence type="ECO:0000313" key="9">
    <source>
        <dbReference type="EMBL" id="MEO3691398.1"/>
    </source>
</evidence>
<comment type="subcellular location">
    <subcellularLocation>
        <location evidence="1">Cell membrane</location>
        <topology evidence="1">Multi-pass membrane protein</topology>
    </subcellularLocation>
</comment>
<feature type="region of interest" description="Disordered" evidence="6">
    <location>
        <begin position="135"/>
        <end position="155"/>
    </location>
</feature>
<feature type="domain" description="ABC3 transporter permease C-terminal" evidence="8">
    <location>
        <begin position="734"/>
        <end position="844"/>
    </location>
</feature>
<evidence type="ECO:0000256" key="5">
    <source>
        <dbReference type="ARBA" id="ARBA00023136"/>
    </source>
</evidence>
<reference evidence="9 10" key="1">
    <citation type="submission" date="2024-05" db="EMBL/GenBank/DDBJ databases">
        <title>Roseateles sp. DJS-2-20 16S ribosomal RNA gene Genome sequencing and assembly.</title>
        <authorList>
            <person name="Woo H."/>
        </authorList>
    </citation>
    <scope>NUCLEOTIDE SEQUENCE [LARGE SCALE GENOMIC DNA]</scope>
    <source>
        <strain evidence="9 10">DJS-2-20</strain>
    </source>
</reference>
<dbReference type="PANTHER" id="PTHR30287:SF1">
    <property type="entry name" value="INNER MEMBRANE PROTEIN"/>
    <property type="match status" value="1"/>
</dbReference>
<evidence type="ECO:0000259" key="8">
    <source>
        <dbReference type="Pfam" id="PF02687"/>
    </source>
</evidence>
<evidence type="ECO:0000256" key="2">
    <source>
        <dbReference type="ARBA" id="ARBA00022475"/>
    </source>
</evidence>
<accession>A0ABV0G0Z3</accession>
<comment type="caution">
    <text evidence="9">The sequence shown here is derived from an EMBL/GenBank/DDBJ whole genome shotgun (WGS) entry which is preliminary data.</text>
</comment>
<feature type="transmembrane region" description="Helical" evidence="7">
    <location>
        <begin position="320"/>
        <end position="345"/>
    </location>
</feature>
<keyword evidence="10" id="KW-1185">Reference proteome</keyword>
<feature type="transmembrane region" description="Helical" evidence="7">
    <location>
        <begin position="37"/>
        <end position="57"/>
    </location>
</feature>
<organism evidence="9 10">
    <name type="scientific">Roseateles paludis</name>
    <dbReference type="NCBI Taxonomy" id="3145238"/>
    <lineage>
        <taxon>Bacteria</taxon>
        <taxon>Pseudomonadati</taxon>
        <taxon>Pseudomonadota</taxon>
        <taxon>Betaproteobacteria</taxon>
        <taxon>Burkholderiales</taxon>
        <taxon>Sphaerotilaceae</taxon>
        <taxon>Roseateles</taxon>
    </lineage>
</organism>
<evidence type="ECO:0000256" key="6">
    <source>
        <dbReference type="SAM" id="MobiDB-lite"/>
    </source>
</evidence>